<name>A0AAV4P7L7_9ARAC</name>
<accession>A0AAV4P7L7</accession>
<reference evidence="1 2" key="1">
    <citation type="submission" date="2021-06" db="EMBL/GenBank/DDBJ databases">
        <title>Caerostris darwini draft genome.</title>
        <authorList>
            <person name="Kono N."/>
            <person name="Arakawa K."/>
        </authorList>
    </citation>
    <scope>NUCLEOTIDE SEQUENCE [LARGE SCALE GENOMIC DNA]</scope>
</reference>
<dbReference type="Proteomes" id="UP001054837">
    <property type="component" value="Unassembled WGS sequence"/>
</dbReference>
<protein>
    <submittedName>
        <fullName evidence="1">Uncharacterized protein</fullName>
    </submittedName>
</protein>
<organism evidence="1 2">
    <name type="scientific">Caerostris darwini</name>
    <dbReference type="NCBI Taxonomy" id="1538125"/>
    <lineage>
        <taxon>Eukaryota</taxon>
        <taxon>Metazoa</taxon>
        <taxon>Ecdysozoa</taxon>
        <taxon>Arthropoda</taxon>
        <taxon>Chelicerata</taxon>
        <taxon>Arachnida</taxon>
        <taxon>Araneae</taxon>
        <taxon>Araneomorphae</taxon>
        <taxon>Entelegynae</taxon>
        <taxon>Araneoidea</taxon>
        <taxon>Araneidae</taxon>
        <taxon>Caerostris</taxon>
    </lineage>
</organism>
<proteinExistence type="predicted"/>
<evidence type="ECO:0000313" key="1">
    <source>
        <dbReference type="EMBL" id="GIX93377.1"/>
    </source>
</evidence>
<dbReference type="EMBL" id="BPLQ01002493">
    <property type="protein sequence ID" value="GIX93377.1"/>
    <property type="molecule type" value="Genomic_DNA"/>
</dbReference>
<evidence type="ECO:0000313" key="2">
    <source>
        <dbReference type="Proteomes" id="UP001054837"/>
    </source>
</evidence>
<sequence>MRSNTSLDSITVFLAYLRKDFVALALYGNIPLRKGGCSCKRRSNNAGSRACRRAVTIRAGPTKRTPLCLWQMTSALDDTLAKQHPRPPPSLSQFSILLYYYLDSDVLLSHYVQENPGI</sequence>
<dbReference type="AlphaFoldDB" id="A0AAV4P7L7"/>
<gene>
    <name evidence="1" type="ORF">CDAR_475671</name>
</gene>
<keyword evidence="2" id="KW-1185">Reference proteome</keyword>
<comment type="caution">
    <text evidence="1">The sequence shown here is derived from an EMBL/GenBank/DDBJ whole genome shotgun (WGS) entry which is preliminary data.</text>
</comment>